<evidence type="ECO:0000256" key="5">
    <source>
        <dbReference type="SAM" id="Phobius"/>
    </source>
</evidence>
<name>A0A9D2D401_9FIRM</name>
<feature type="transmembrane region" description="Helical" evidence="5">
    <location>
        <begin position="309"/>
        <end position="336"/>
    </location>
</feature>
<protein>
    <submittedName>
        <fullName evidence="7">ABC transporter permease</fullName>
    </submittedName>
</protein>
<sequence length="449" mass="48409">MKKILKDMKKIFAFTLQNQLRSKKYKGATIVIPILLFFLPVIIMLGLNASGQNFKSPEKEAADNVISRVYVADETGLGLTGFDTLDQLGVEHFDHISWNMCEDMESARTEAKGQDDTVILLLEQESGQIQMHLLIPEDSALEQEDCEGLENFLTAAFPEVLSHSAGVDPAQTGNIEGSVQSRVVWENGAEDTSPDAVVREIFSYALPYIFIMVLYFLVLVYGQGVANSIVMEKSSKLMDTFLTSVKPASIIFGKVAAIVCSSIIQFALWAAGLLLGFVCAVHLTEGGGTGADILTFIKSSGFFKEMFSVPGIIIAVLILISGFVLYCAIASIGGSAAGKSEDLSSTNVLFTTILVVSFFISLAAGGISMGESGQAAVWVYWIPFTSVLTLPGRLILGEVSLGLGIGALGVSLATTVIFLYLAAKIYRMMALYRGNPPTPAKLFRMLRGK</sequence>
<organism evidence="7 8">
    <name type="scientific">Candidatus Eubacterium avistercoris</name>
    <dbReference type="NCBI Taxonomy" id="2838567"/>
    <lineage>
        <taxon>Bacteria</taxon>
        <taxon>Bacillati</taxon>
        <taxon>Bacillota</taxon>
        <taxon>Clostridia</taxon>
        <taxon>Eubacteriales</taxon>
        <taxon>Eubacteriaceae</taxon>
        <taxon>Eubacterium</taxon>
    </lineage>
</organism>
<keyword evidence="4 5" id="KW-0472">Membrane</keyword>
<feature type="transmembrane region" description="Helical" evidence="5">
    <location>
        <begin position="401"/>
        <end position="423"/>
    </location>
</feature>
<feature type="transmembrane region" description="Helical" evidence="5">
    <location>
        <begin position="375"/>
        <end position="395"/>
    </location>
</feature>
<evidence type="ECO:0000313" key="7">
    <source>
        <dbReference type="EMBL" id="HIZ08099.1"/>
    </source>
</evidence>
<dbReference type="Pfam" id="PF12698">
    <property type="entry name" value="ABC2_membrane_3"/>
    <property type="match status" value="1"/>
</dbReference>
<accession>A0A9D2D401</accession>
<dbReference type="GO" id="GO:0016020">
    <property type="term" value="C:membrane"/>
    <property type="evidence" value="ECO:0007669"/>
    <property type="project" value="UniProtKB-SubCell"/>
</dbReference>
<evidence type="ECO:0000256" key="3">
    <source>
        <dbReference type="ARBA" id="ARBA00022989"/>
    </source>
</evidence>
<evidence type="ECO:0000313" key="8">
    <source>
        <dbReference type="Proteomes" id="UP000824024"/>
    </source>
</evidence>
<proteinExistence type="predicted"/>
<keyword evidence="2 5" id="KW-0812">Transmembrane</keyword>
<dbReference type="PANTHER" id="PTHR43471">
    <property type="entry name" value="ABC TRANSPORTER PERMEASE"/>
    <property type="match status" value="1"/>
</dbReference>
<comment type="caution">
    <text evidence="7">The sequence shown here is derived from an EMBL/GenBank/DDBJ whole genome shotgun (WGS) entry which is preliminary data.</text>
</comment>
<evidence type="ECO:0000256" key="2">
    <source>
        <dbReference type="ARBA" id="ARBA00022692"/>
    </source>
</evidence>
<feature type="transmembrane region" description="Helical" evidence="5">
    <location>
        <begin position="251"/>
        <end position="268"/>
    </location>
</feature>
<dbReference type="EMBL" id="DXCH01000254">
    <property type="protein sequence ID" value="HIZ08099.1"/>
    <property type="molecule type" value="Genomic_DNA"/>
</dbReference>
<feature type="transmembrane region" description="Helical" evidence="5">
    <location>
        <begin position="274"/>
        <end position="297"/>
    </location>
</feature>
<feature type="transmembrane region" description="Helical" evidence="5">
    <location>
        <begin position="208"/>
        <end position="230"/>
    </location>
</feature>
<dbReference type="Proteomes" id="UP000824024">
    <property type="component" value="Unassembled WGS sequence"/>
</dbReference>
<evidence type="ECO:0000259" key="6">
    <source>
        <dbReference type="Pfam" id="PF12698"/>
    </source>
</evidence>
<comment type="subcellular location">
    <subcellularLocation>
        <location evidence="1">Membrane</location>
        <topology evidence="1">Multi-pass membrane protein</topology>
    </subcellularLocation>
</comment>
<reference evidence="7" key="2">
    <citation type="submission" date="2021-04" db="EMBL/GenBank/DDBJ databases">
        <authorList>
            <person name="Gilroy R."/>
        </authorList>
    </citation>
    <scope>NUCLEOTIDE SEQUENCE</scope>
    <source>
        <strain evidence="7">CHK192-9172</strain>
    </source>
</reference>
<dbReference type="PANTHER" id="PTHR43471:SF3">
    <property type="entry name" value="ABC TRANSPORTER PERMEASE PROTEIN NATB"/>
    <property type="match status" value="1"/>
</dbReference>
<dbReference type="AlphaFoldDB" id="A0A9D2D401"/>
<evidence type="ECO:0000256" key="4">
    <source>
        <dbReference type="ARBA" id="ARBA00023136"/>
    </source>
</evidence>
<reference evidence="7" key="1">
    <citation type="journal article" date="2021" name="PeerJ">
        <title>Extensive microbial diversity within the chicken gut microbiome revealed by metagenomics and culture.</title>
        <authorList>
            <person name="Gilroy R."/>
            <person name="Ravi A."/>
            <person name="Getino M."/>
            <person name="Pursley I."/>
            <person name="Horton D.L."/>
            <person name="Alikhan N.F."/>
            <person name="Baker D."/>
            <person name="Gharbi K."/>
            <person name="Hall N."/>
            <person name="Watson M."/>
            <person name="Adriaenssens E.M."/>
            <person name="Foster-Nyarko E."/>
            <person name="Jarju S."/>
            <person name="Secka A."/>
            <person name="Antonio M."/>
            <person name="Oren A."/>
            <person name="Chaudhuri R.R."/>
            <person name="La Ragione R."/>
            <person name="Hildebrand F."/>
            <person name="Pallen M.J."/>
        </authorList>
    </citation>
    <scope>NUCLEOTIDE SEQUENCE</scope>
    <source>
        <strain evidence="7">CHK192-9172</strain>
    </source>
</reference>
<gene>
    <name evidence="7" type="ORF">IAA08_09210</name>
</gene>
<dbReference type="GO" id="GO:0140359">
    <property type="term" value="F:ABC-type transporter activity"/>
    <property type="evidence" value="ECO:0007669"/>
    <property type="project" value="InterPro"/>
</dbReference>
<feature type="transmembrane region" description="Helical" evidence="5">
    <location>
        <begin position="348"/>
        <end position="368"/>
    </location>
</feature>
<evidence type="ECO:0000256" key="1">
    <source>
        <dbReference type="ARBA" id="ARBA00004141"/>
    </source>
</evidence>
<feature type="domain" description="ABC-2 type transporter transmembrane" evidence="6">
    <location>
        <begin position="35"/>
        <end position="423"/>
    </location>
</feature>
<feature type="transmembrane region" description="Helical" evidence="5">
    <location>
        <begin position="27"/>
        <end position="47"/>
    </location>
</feature>
<keyword evidence="3 5" id="KW-1133">Transmembrane helix</keyword>
<dbReference type="InterPro" id="IPR013525">
    <property type="entry name" value="ABC2_TM"/>
</dbReference>